<gene>
    <name evidence="4" type="ORF">PILCRDRAFT_14360</name>
</gene>
<accession>A0A0C3F3Z0</accession>
<dbReference type="PROSITE" id="PS50005">
    <property type="entry name" value="TPR"/>
    <property type="match status" value="1"/>
</dbReference>
<dbReference type="Proteomes" id="UP000054166">
    <property type="component" value="Unassembled WGS sequence"/>
</dbReference>
<reference evidence="5" key="2">
    <citation type="submission" date="2015-01" db="EMBL/GenBank/DDBJ databases">
        <title>Evolutionary Origins and Diversification of the Mycorrhizal Mutualists.</title>
        <authorList>
            <consortium name="DOE Joint Genome Institute"/>
            <consortium name="Mycorrhizal Genomics Consortium"/>
            <person name="Kohler A."/>
            <person name="Kuo A."/>
            <person name="Nagy L.G."/>
            <person name="Floudas D."/>
            <person name="Copeland A."/>
            <person name="Barry K.W."/>
            <person name="Cichocki N."/>
            <person name="Veneault-Fourrey C."/>
            <person name="LaButti K."/>
            <person name="Lindquist E.A."/>
            <person name="Lipzen A."/>
            <person name="Lundell T."/>
            <person name="Morin E."/>
            <person name="Murat C."/>
            <person name="Riley R."/>
            <person name="Ohm R."/>
            <person name="Sun H."/>
            <person name="Tunlid A."/>
            <person name="Henrissat B."/>
            <person name="Grigoriev I.V."/>
            <person name="Hibbett D.S."/>
            <person name="Martin F."/>
        </authorList>
    </citation>
    <scope>NUCLEOTIDE SEQUENCE [LARGE SCALE GENOMIC DNA]</scope>
    <source>
        <strain evidence="5">F 1598</strain>
    </source>
</reference>
<dbReference type="Gene3D" id="1.25.40.10">
    <property type="entry name" value="Tetratricopeptide repeat domain"/>
    <property type="match status" value="2"/>
</dbReference>
<feature type="domain" description="NB-ARC" evidence="2">
    <location>
        <begin position="59"/>
        <end position="208"/>
    </location>
</feature>
<dbReference type="STRING" id="765440.A0A0C3F3Z0"/>
<organism evidence="4 5">
    <name type="scientific">Piloderma croceum (strain F 1598)</name>
    <dbReference type="NCBI Taxonomy" id="765440"/>
    <lineage>
        <taxon>Eukaryota</taxon>
        <taxon>Fungi</taxon>
        <taxon>Dikarya</taxon>
        <taxon>Basidiomycota</taxon>
        <taxon>Agaricomycotina</taxon>
        <taxon>Agaricomycetes</taxon>
        <taxon>Agaricomycetidae</taxon>
        <taxon>Atheliales</taxon>
        <taxon>Atheliaceae</taxon>
        <taxon>Piloderma</taxon>
    </lineage>
</organism>
<dbReference type="Pfam" id="PF25000">
    <property type="entry name" value="DUF7779"/>
    <property type="match status" value="1"/>
</dbReference>
<dbReference type="InterPro" id="IPR027417">
    <property type="entry name" value="P-loop_NTPase"/>
</dbReference>
<evidence type="ECO:0000259" key="2">
    <source>
        <dbReference type="Pfam" id="PF00931"/>
    </source>
</evidence>
<dbReference type="Pfam" id="PF13424">
    <property type="entry name" value="TPR_12"/>
    <property type="match status" value="4"/>
</dbReference>
<dbReference type="InterPro" id="IPR053137">
    <property type="entry name" value="NLR-like"/>
</dbReference>
<keyword evidence="5" id="KW-1185">Reference proteome</keyword>
<proteinExistence type="predicted"/>
<evidence type="ECO:0000313" key="5">
    <source>
        <dbReference type="Proteomes" id="UP000054166"/>
    </source>
</evidence>
<dbReference type="SMART" id="SM00028">
    <property type="entry name" value="TPR"/>
    <property type="match status" value="6"/>
</dbReference>
<name>A0A0C3F3Z0_PILCF</name>
<feature type="repeat" description="TPR" evidence="1">
    <location>
        <begin position="562"/>
        <end position="595"/>
    </location>
</feature>
<evidence type="ECO:0000256" key="1">
    <source>
        <dbReference type="PROSITE-ProRule" id="PRU00339"/>
    </source>
</evidence>
<dbReference type="InterPro" id="IPR019734">
    <property type="entry name" value="TPR_rpt"/>
</dbReference>
<evidence type="ECO:0000313" key="4">
    <source>
        <dbReference type="EMBL" id="KIM74596.1"/>
    </source>
</evidence>
<dbReference type="PANTHER" id="PTHR46082:SF6">
    <property type="entry name" value="AAA+ ATPASE DOMAIN-CONTAINING PROTEIN-RELATED"/>
    <property type="match status" value="1"/>
</dbReference>
<dbReference type="AlphaFoldDB" id="A0A0C3F3Z0"/>
<dbReference type="SUPFAM" id="SSF48452">
    <property type="entry name" value="TPR-like"/>
    <property type="match status" value="2"/>
</dbReference>
<protein>
    <submittedName>
        <fullName evidence="4">Uncharacterized protein</fullName>
    </submittedName>
</protein>
<feature type="domain" description="DUF7779" evidence="3">
    <location>
        <begin position="312"/>
        <end position="420"/>
    </location>
</feature>
<dbReference type="SUPFAM" id="SSF52540">
    <property type="entry name" value="P-loop containing nucleoside triphosphate hydrolases"/>
    <property type="match status" value="1"/>
</dbReference>
<evidence type="ECO:0000259" key="3">
    <source>
        <dbReference type="Pfam" id="PF25000"/>
    </source>
</evidence>
<dbReference type="InParanoid" id="A0A0C3F3Z0"/>
<dbReference type="OrthoDB" id="539810at2759"/>
<dbReference type="InterPro" id="IPR002182">
    <property type="entry name" value="NB-ARC"/>
</dbReference>
<keyword evidence="1" id="KW-0802">TPR repeat</keyword>
<dbReference type="Gene3D" id="3.40.50.300">
    <property type="entry name" value="P-loop containing nucleotide triphosphate hydrolases"/>
    <property type="match status" value="1"/>
</dbReference>
<dbReference type="GO" id="GO:0043531">
    <property type="term" value="F:ADP binding"/>
    <property type="evidence" value="ECO:0007669"/>
    <property type="project" value="InterPro"/>
</dbReference>
<sequence>MAQQITGDVDSRYGNYHSAETMHIRYYIPAYNRGPSLIQPSPFNDAPVYLLSHFTGRDDQLDHIAKSFATQHGYAPTRLAIHGMSGIGKTQLAVQYAKLSYNRQHYSVIFWISGATVEKVNQGFARILTLVEHPDRDHPEQSTRLALARRWLEENTTIKWLLILDNVVEEVVGFLKEHFPNKNVLGNILLTTRSAVVAEAVATGDQHQIFDLRAPDLRDATDQFLKEARIDMSISSLSSMTRLEDLVTCVGCLPLAISHIASFAKPTCNNLDDVLAMYQGEHRYEILSWENRLSSYEQKSIAITFSTQLQELDRQSPTSSNLLKVLSFFDPESIPLNMIVEGAKDLQLPSALHPSFPSIVIISPMLEPLITLLCSPMQLRKAISQLCRDSLVKCESTQGTSTLRIHDLVQFMIQEIMRRDDKESNWFHIAVGLACVAFRQVDDPASYKCWAQCEMLSPHIRSLSKWRDEYDIQDTELGQANLGIARYMSSRGRYSEAEALFRCEIEGRAKLRGPDHSDTLRIAEELAIVYSDQGRYDEAQILLDQTLANRVENLGSGHLDTLGTVHNLAYIYKSQGQYKEAEKLFSKALAGREKGLGPEHPDTLGTVHYLGLIYRYQGRISEAEKMHVRALKGREKVLGREHQDTLKTMNNLATIYQHQGRYVEGEKLHRDALEIKNNRLGSGHPSTLVTVDNLAVTIRSLGRYAEAEELFRQALAVLEKVRGLEHPDTLKTVHNLAVTQNLQERYDEAGNLYKRALAGREKSLGHNHPHTLETVRSLADFFQEQNNLLRNCFPLAFDST</sequence>
<dbReference type="PANTHER" id="PTHR46082">
    <property type="entry name" value="ATP/GTP-BINDING PROTEIN-RELATED"/>
    <property type="match status" value="1"/>
</dbReference>
<dbReference type="NCBIfam" id="NF040586">
    <property type="entry name" value="FxSxx_TPR"/>
    <property type="match status" value="1"/>
</dbReference>
<reference evidence="4 5" key="1">
    <citation type="submission" date="2014-04" db="EMBL/GenBank/DDBJ databases">
        <authorList>
            <consortium name="DOE Joint Genome Institute"/>
            <person name="Kuo A."/>
            <person name="Tarkka M."/>
            <person name="Buscot F."/>
            <person name="Kohler A."/>
            <person name="Nagy L.G."/>
            <person name="Floudas D."/>
            <person name="Copeland A."/>
            <person name="Barry K.W."/>
            <person name="Cichocki N."/>
            <person name="Veneault-Fourrey C."/>
            <person name="LaButti K."/>
            <person name="Lindquist E.A."/>
            <person name="Lipzen A."/>
            <person name="Lundell T."/>
            <person name="Morin E."/>
            <person name="Murat C."/>
            <person name="Sun H."/>
            <person name="Tunlid A."/>
            <person name="Henrissat B."/>
            <person name="Grigoriev I.V."/>
            <person name="Hibbett D.S."/>
            <person name="Martin F."/>
            <person name="Nordberg H.P."/>
            <person name="Cantor M.N."/>
            <person name="Hua S.X."/>
        </authorList>
    </citation>
    <scope>NUCLEOTIDE SEQUENCE [LARGE SCALE GENOMIC DNA]</scope>
    <source>
        <strain evidence="4 5">F 1598</strain>
    </source>
</reference>
<dbReference type="HOGENOM" id="CLU_000288_125_8_1"/>
<dbReference type="InterPro" id="IPR056681">
    <property type="entry name" value="DUF7779"/>
</dbReference>
<dbReference type="InterPro" id="IPR011990">
    <property type="entry name" value="TPR-like_helical_dom_sf"/>
</dbReference>
<dbReference type="Pfam" id="PF00931">
    <property type="entry name" value="NB-ARC"/>
    <property type="match status" value="1"/>
</dbReference>
<dbReference type="PRINTS" id="PR00364">
    <property type="entry name" value="DISEASERSIST"/>
</dbReference>
<dbReference type="EMBL" id="KN833059">
    <property type="protein sequence ID" value="KIM74596.1"/>
    <property type="molecule type" value="Genomic_DNA"/>
</dbReference>